<evidence type="ECO:0000256" key="1">
    <source>
        <dbReference type="SAM" id="Coils"/>
    </source>
</evidence>
<name>A0A926VAR0_9CYAN</name>
<organism evidence="3 4">
    <name type="scientific">Aerosakkonema funiforme FACHB-1375</name>
    <dbReference type="NCBI Taxonomy" id="2949571"/>
    <lineage>
        <taxon>Bacteria</taxon>
        <taxon>Bacillati</taxon>
        <taxon>Cyanobacteriota</taxon>
        <taxon>Cyanophyceae</taxon>
        <taxon>Oscillatoriophycideae</taxon>
        <taxon>Aerosakkonematales</taxon>
        <taxon>Aerosakkonemataceae</taxon>
        <taxon>Aerosakkonema</taxon>
    </lineage>
</organism>
<feature type="coiled-coil region" evidence="1">
    <location>
        <begin position="401"/>
        <end position="435"/>
    </location>
</feature>
<evidence type="ECO:0008006" key="5">
    <source>
        <dbReference type="Google" id="ProtNLM"/>
    </source>
</evidence>
<keyword evidence="2" id="KW-0812">Transmembrane</keyword>
<keyword evidence="4" id="KW-1185">Reference proteome</keyword>
<protein>
    <recommendedName>
        <fullName evidence="5">MotA/TolQ/ExbB proton channel domain-containing protein</fullName>
    </recommendedName>
</protein>
<feature type="coiled-coil region" evidence="1">
    <location>
        <begin position="342"/>
        <end position="369"/>
    </location>
</feature>
<keyword evidence="1" id="KW-0175">Coiled coil</keyword>
<evidence type="ECO:0000256" key="2">
    <source>
        <dbReference type="SAM" id="Phobius"/>
    </source>
</evidence>
<feature type="transmembrane region" description="Helical" evidence="2">
    <location>
        <begin position="6"/>
        <end position="30"/>
    </location>
</feature>
<feature type="transmembrane region" description="Helical" evidence="2">
    <location>
        <begin position="107"/>
        <end position="132"/>
    </location>
</feature>
<gene>
    <name evidence="3" type="ORF">H6G03_02095</name>
</gene>
<feature type="transmembrane region" description="Helical" evidence="2">
    <location>
        <begin position="152"/>
        <end position="177"/>
    </location>
</feature>
<dbReference type="RefSeq" id="WP_190461583.1">
    <property type="nucleotide sequence ID" value="NZ_JACJPW010000003.1"/>
</dbReference>
<accession>A0A926VAR0</accession>
<evidence type="ECO:0000313" key="3">
    <source>
        <dbReference type="EMBL" id="MBD2179913.1"/>
    </source>
</evidence>
<evidence type="ECO:0000313" key="4">
    <source>
        <dbReference type="Proteomes" id="UP000641646"/>
    </source>
</evidence>
<keyword evidence="2" id="KW-1133">Transmembrane helix</keyword>
<sequence>MPPIPSYLIFLTVVLVVLPSVIAILLRLALHQHLVQQVTKVKMLVNGNTSIKEPRIVENLKSRFKEASSNLEQVNTAALIDQVYSQEKVAGISSEQIDYFCRILPNLLLAFGLLGTFLGITINLTALSQTIAQPDASNVSSLVQKLQEPLQGMGIAFTTSLTGIFFSALLTVINLIFNTNLAKYQLICSLEDYLDNVYHPTLQGQTRLDKIVKGMADSFDHFLTKFGQTVREAVESSLKAKLQEIFDANIEATKLAKEVYTRLAESSGTISSGANQFKISANELGNAVAAMMTTAERFNQVAETFEHSQFPHRLADATADLASTQADFSQSASILAESVQSIKKALSELRRSSQQLLNLQEEVSNINQTSVQFLELHQNHQKALDEIVVQLQQGLPNFQSVAELQQKIISKSDNLDKVQVELANLVETLREYTEGVTLGIQSVSDRISETINNQSENTSSQIKSVIENIQQGIGHLNDTKYELYRLRQTLEKRSPKDIDEAKLDEIVDKLNKI</sequence>
<reference evidence="3" key="2">
    <citation type="submission" date="2020-08" db="EMBL/GenBank/DDBJ databases">
        <authorList>
            <person name="Chen M."/>
            <person name="Teng W."/>
            <person name="Zhao L."/>
            <person name="Hu C."/>
            <person name="Zhou Y."/>
            <person name="Han B."/>
            <person name="Song L."/>
            <person name="Shu W."/>
        </authorList>
    </citation>
    <scope>NUCLEOTIDE SEQUENCE</scope>
    <source>
        <strain evidence="3">FACHB-1375</strain>
    </source>
</reference>
<dbReference type="AlphaFoldDB" id="A0A926VAR0"/>
<proteinExistence type="predicted"/>
<dbReference type="Proteomes" id="UP000641646">
    <property type="component" value="Unassembled WGS sequence"/>
</dbReference>
<keyword evidence="2" id="KW-0472">Membrane</keyword>
<reference evidence="3" key="1">
    <citation type="journal article" date="2015" name="ISME J.">
        <title>Draft Genome Sequence of Streptomyces incarnatus NRRL8089, which Produces the Nucleoside Antibiotic Sinefungin.</title>
        <authorList>
            <person name="Oshima K."/>
            <person name="Hattori M."/>
            <person name="Shimizu H."/>
            <person name="Fukuda K."/>
            <person name="Nemoto M."/>
            <person name="Inagaki K."/>
            <person name="Tamura T."/>
        </authorList>
    </citation>
    <scope>NUCLEOTIDE SEQUENCE</scope>
    <source>
        <strain evidence="3">FACHB-1375</strain>
    </source>
</reference>
<dbReference type="EMBL" id="JACJPW010000003">
    <property type="protein sequence ID" value="MBD2179913.1"/>
    <property type="molecule type" value="Genomic_DNA"/>
</dbReference>
<comment type="caution">
    <text evidence="3">The sequence shown here is derived from an EMBL/GenBank/DDBJ whole genome shotgun (WGS) entry which is preliminary data.</text>
</comment>